<dbReference type="GO" id="GO:0000139">
    <property type="term" value="C:Golgi membrane"/>
    <property type="evidence" value="ECO:0007669"/>
    <property type="project" value="TreeGrafter"/>
</dbReference>
<sequence>MSGSTLMEKFDRMPKVSTDEMLANLVCSFGSLMRFQKYVNHKFLRKTQTQPIYQKRTSYGGFVTLAVFIATMVVIWYEIQHYLMLKPTYSFDIDSHVGGFMQINLDVVVATPCGRTYPYDVRFPCILTLSGVSIDLRDASGDTLHFSEDDIVKDPVDFNKERQRAQKRSLTQYFLKMLHSQYRNMKKIERKDKKIVAGGPRHRDSGFDFSDPMENAEEARACRVYGSILVKKVTGNLHISTFVPTFMAVNAHENGMGIDMSHIIHEFSFGDYFPNIAEPLDASLELTDDPAAAFQYFLSVVPTHFIHGRRVIKTNQYSVHDYKRNPQGSLTFPGLYFKYDIEPLTMKVTHKSVSLVAFIVRVCSVLGGLWICTDLAIRIFNRLMAVRLSWAHGISIDPASTSPMSSSHYEPPYFSGPLDPQSQAYSPYGSYGSSSANFVTHGPGETKYRPSSAF</sequence>
<dbReference type="RefSeq" id="XP_001731751.1">
    <property type="nucleotide sequence ID" value="XM_001731699.1"/>
</dbReference>
<evidence type="ECO:0000259" key="7">
    <source>
        <dbReference type="Pfam" id="PF13850"/>
    </source>
</evidence>
<dbReference type="VEuPathDB" id="FungiDB:MGL_1019"/>
<accession>A8PW37</accession>
<keyword evidence="2 5" id="KW-0812">Transmembrane</keyword>
<proteinExistence type="predicted"/>
<evidence type="ECO:0000313" key="8">
    <source>
        <dbReference type="EMBL" id="EDP44537.1"/>
    </source>
</evidence>
<protein>
    <recommendedName>
        <fullName evidence="10">Endoplasmic reticulum vesicle transporter C-terminal domain-containing protein</fullName>
    </recommendedName>
</protein>
<keyword evidence="3 5" id="KW-1133">Transmembrane helix</keyword>
<dbReference type="InterPro" id="IPR045888">
    <property type="entry name" value="Erv"/>
</dbReference>
<dbReference type="GeneID" id="5856056"/>
<feature type="transmembrane region" description="Helical" evidence="5">
    <location>
        <begin position="59"/>
        <end position="77"/>
    </location>
</feature>
<feature type="domain" description="Endoplasmic reticulum vesicle transporter C-terminal" evidence="6">
    <location>
        <begin position="216"/>
        <end position="373"/>
    </location>
</feature>
<dbReference type="EMBL" id="AAYY01000003">
    <property type="protein sequence ID" value="EDP44537.1"/>
    <property type="molecule type" value="Genomic_DNA"/>
</dbReference>
<organism evidence="8 9">
    <name type="scientific">Malassezia globosa (strain ATCC MYA-4612 / CBS 7966)</name>
    <name type="common">Dandruff-associated fungus</name>
    <dbReference type="NCBI Taxonomy" id="425265"/>
    <lineage>
        <taxon>Eukaryota</taxon>
        <taxon>Fungi</taxon>
        <taxon>Dikarya</taxon>
        <taxon>Basidiomycota</taxon>
        <taxon>Ustilaginomycotina</taxon>
        <taxon>Malasseziomycetes</taxon>
        <taxon>Malasseziales</taxon>
        <taxon>Malasseziaceae</taxon>
        <taxon>Malassezia</taxon>
    </lineage>
</organism>
<dbReference type="AlphaFoldDB" id="A8PW37"/>
<evidence type="ECO:0000259" key="6">
    <source>
        <dbReference type="Pfam" id="PF07970"/>
    </source>
</evidence>
<evidence type="ECO:0000256" key="5">
    <source>
        <dbReference type="SAM" id="Phobius"/>
    </source>
</evidence>
<name>A8PW37_MALGO</name>
<dbReference type="GO" id="GO:0030134">
    <property type="term" value="C:COPII-coated ER to Golgi transport vesicle"/>
    <property type="evidence" value="ECO:0007669"/>
    <property type="project" value="TreeGrafter"/>
</dbReference>
<evidence type="ECO:0008006" key="10">
    <source>
        <dbReference type="Google" id="ProtNLM"/>
    </source>
</evidence>
<dbReference type="GO" id="GO:0006888">
    <property type="term" value="P:endoplasmic reticulum to Golgi vesicle-mediated transport"/>
    <property type="evidence" value="ECO:0007669"/>
    <property type="project" value="TreeGrafter"/>
</dbReference>
<dbReference type="InParanoid" id="A8PW37"/>
<dbReference type="FunCoup" id="A8PW37">
    <property type="interactions" value="37"/>
</dbReference>
<comment type="subcellular location">
    <subcellularLocation>
        <location evidence="1">Membrane</location>
    </subcellularLocation>
</comment>
<keyword evidence="4 5" id="KW-0472">Membrane</keyword>
<evidence type="ECO:0000256" key="1">
    <source>
        <dbReference type="ARBA" id="ARBA00004370"/>
    </source>
</evidence>
<dbReference type="GO" id="GO:0005789">
    <property type="term" value="C:endoplasmic reticulum membrane"/>
    <property type="evidence" value="ECO:0007669"/>
    <property type="project" value="TreeGrafter"/>
</dbReference>
<dbReference type="OrthoDB" id="5541786at2759"/>
<dbReference type="KEGG" id="mgl:MGL_1019"/>
<dbReference type="InterPro" id="IPR039542">
    <property type="entry name" value="Erv_N"/>
</dbReference>
<dbReference type="PANTHER" id="PTHR10984">
    <property type="entry name" value="ENDOPLASMIC RETICULUM-GOLGI INTERMEDIATE COMPARTMENT PROTEIN"/>
    <property type="match status" value="1"/>
</dbReference>
<dbReference type="Pfam" id="PF07970">
    <property type="entry name" value="COPIIcoated_ERV"/>
    <property type="match status" value="1"/>
</dbReference>
<comment type="caution">
    <text evidence="8">The sequence shown here is derived from an EMBL/GenBank/DDBJ whole genome shotgun (WGS) entry which is preliminary data.</text>
</comment>
<dbReference type="STRING" id="425265.A8PW37"/>
<evidence type="ECO:0000313" key="9">
    <source>
        <dbReference type="Proteomes" id="UP000008837"/>
    </source>
</evidence>
<evidence type="ECO:0000256" key="2">
    <source>
        <dbReference type="ARBA" id="ARBA00022692"/>
    </source>
</evidence>
<keyword evidence="9" id="KW-1185">Reference proteome</keyword>
<evidence type="ECO:0000256" key="4">
    <source>
        <dbReference type="ARBA" id="ARBA00023136"/>
    </source>
</evidence>
<dbReference type="GO" id="GO:0006890">
    <property type="term" value="P:retrograde vesicle-mediated transport, Golgi to endoplasmic reticulum"/>
    <property type="evidence" value="ECO:0007669"/>
    <property type="project" value="TreeGrafter"/>
</dbReference>
<gene>
    <name evidence="8" type="ORF">MGL_1019</name>
</gene>
<dbReference type="PANTHER" id="PTHR10984:SF81">
    <property type="entry name" value="ER-DERIVED VESICLES PROTEIN ERV41"/>
    <property type="match status" value="1"/>
</dbReference>
<evidence type="ECO:0000256" key="3">
    <source>
        <dbReference type="ARBA" id="ARBA00022989"/>
    </source>
</evidence>
<dbReference type="InterPro" id="IPR012936">
    <property type="entry name" value="Erv_C"/>
</dbReference>
<feature type="domain" description="Endoplasmic reticulum vesicle transporter N-terminal" evidence="7">
    <location>
        <begin position="49"/>
        <end position="113"/>
    </location>
</feature>
<reference evidence="8 9" key="1">
    <citation type="journal article" date="2007" name="Proc. Natl. Acad. Sci. U.S.A.">
        <title>Dandruff-associated Malassezia genomes reveal convergent and divergent virulence traits shared with plant and human fungal pathogens.</title>
        <authorList>
            <person name="Xu J."/>
            <person name="Saunders C.W."/>
            <person name="Hu P."/>
            <person name="Grant R.A."/>
            <person name="Boekhout T."/>
            <person name="Kuramae E.E."/>
            <person name="Kronstad J.W."/>
            <person name="Deangelis Y.M."/>
            <person name="Reeder N.L."/>
            <person name="Johnstone K.R."/>
            <person name="Leland M."/>
            <person name="Fieno A.M."/>
            <person name="Begley W.M."/>
            <person name="Sun Y."/>
            <person name="Lacey M.P."/>
            <person name="Chaudhary T."/>
            <person name="Keough T."/>
            <person name="Chu L."/>
            <person name="Sears R."/>
            <person name="Yuan B."/>
            <person name="Dawson T.L.Jr."/>
        </authorList>
    </citation>
    <scope>NUCLEOTIDE SEQUENCE [LARGE SCALE GENOMIC DNA]</scope>
    <source>
        <strain evidence="9">ATCC MYA-4612 / CBS 7966</strain>
    </source>
</reference>
<dbReference type="Pfam" id="PF13850">
    <property type="entry name" value="ERGIC_N"/>
    <property type="match status" value="1"/>
</dbReference>
<dbReference type="OMA" id="FSHRIYK"/>
<dbReference type="Proteomes" id="UP000008837">
    <property type="component" value="Unassembled WGS sequence"/>
</dbReference>